<keyword evidence="4" id="KW-0560">Oxidoreductase</keyword>
<dbReference type="InterPro" id="IPR016164">
    <property type="entry name" value="FAD-linked_Oxase-like_C"/>
</dbReference>
<dbReference type="InterPro" id="IPR016167">
    <property type="entry name" value="FAD-bd_PCMH_sub1"/>
</dbReference>
<dbReference type="InterPro" id="IPR051914">
    <property type="entry name" value="FAD-linked_OxidoTrans_Type4"/>
</dbReference>
<dbReference type="InterPro" id="IPR006094">
    <property type="entry name" value="Oxid_FAD_bind_N"/>
</dbReference>
<dbReference type="RefSeq" id="WP_243417723.1">
    <property type="nucleotide sequence ID" value="NZ_QEKW01000001.1"/>
</dbReference>
<dbReference type="EMBL" id="QEKW01000001">
    <property type="protein sequence ID" value="PVZ14548.1"/>
    <property type="molecule type" value="Genomic_DNA"/>
</dbReference>
<dbReference type="InterPro" id="IPR004113">
    <property type="entry name" value="FAD-bd_oxidored_4_C"/>
</dbReference>
<dbReference type="GO" id="GO:0016491">
    <property type="term" value="F:oxidoreductase activity"/>
    <property type="evidence" value="ECO:0007669"/>
    <property type="project" value="UniProtKB-KW"/>
</dbReference>
<keyword evidence="2" id="KW-0285">Flavoprotein</keyword>
<evidence type="ECO:0000256" key="5">
    <source>
        <dbReference type="SAM" id="MobiDB-lite"/>
    </source>
</evidence>
<feature type="region of interest" description="Disordered" evidence="5">
    <location>
        <begin position="1"/>
        <end position="25"/>
    </location>
</feature>
<organism evidence="7 8">
    <name type="scientific">Actinomycetospora cinnamomea</name>
    <dbReference type="NCBI Taxonomy" id="663609"/>
    <lineage>
        <taxon>Bacteria</taxon>
        <taxon>Bacillati</taxon>
        <taxon>Actinomycetota</taxon>
        <taxon>Actinomycetes</taxon>
        <taxon>Pseudonocardiales</taxon>
        <taxon>Pseudonocardiaceae</taxon>
        <taxon>Actinomycetospora</taxon>
    </lineage>
</organism>
<dbReference type="PANTHER" id="PTHR42934:SF1">
    <property type="entry name" value="GLYCOLATE OXIDASE SUBUNIT GLCD"/>
    <property type="match status" value="1"/>
</dbReference>
<evidence type="ECO:0000256" key="2">
    <source>
        <dbReference type="ARBA" id="ARBA00022630"/>
    </source>
</evidence>
<dbReference type="InterPro" id="IPR016171">
    <property type="entry name" value="Vanillyl_alc_oxidase_C-sub2"/>
</dbReference>
<dbReference type="Gene3D" id="3.30.70.2190">
    <property type="match status" value="1"/>
</dbReference>
<evidence type="ECO:0000259" key="6">
    <source>
        <dbReference type="PROSITE" id="PS51387"/>
    </source>
</evidence>
<evidence type="ECO:0000313" key="7">
    <source>
        <dbReference type="EMBL" id="PVZ14548.1"/>
    </source>
</evidence>
<name>A0A2U1FQT9_9PSEU</name>
<keyword evidence="8" id="KW-1185">Reference proteome</keyword>
<dbReference type="GO" id="GO:0071949">
    <property type="term" value="F:FAD binding"/>
    <property type="evidence" value="ECO:0007669"/>
    <property type="project" value="InterPro"/>
</dbReference>
<dbReference type="Gene3D" id="3.30.43.10">
    <property type="entry name" value="Uridine Diphospho-n-acetylenolpyruvylglucosamine Reductase, domain 2"/>
    <property type="match status" value="1"/>
</dbReference>
<evidence type="ECO:0000256" key="1">
    <source>
        <dbReference type="ARBA" id="ARBA00001974"/>
    </source>
</evidence>
<keyword evidence="3" id="KW-0274">FAD</keyword>
<reference evidence="7 8" key="1">
    <citation type="submission" date="2018-04" db="EMBL/GenBank/DDBJ databases">
        <title>Genomic Encyclopedia of Type Strains, Phase IV (KMG-IV): sequencing the most valuable type-strain genomes for metagenomic binning, comparative biology and taxonomic classification.</title>
        <authorList>
            <person name="Goeker M."/>
        </authorList>
    </citation>
    <scope>NUCLEOTIDE SEQUENCE [LARGE SCALE GENOMIC DNA]</scope>
    <source>
        <strain evidence="7 8">DSM 45771</strain>
    </source>
</reference>
<evidence type="ECO:0000313" key="8">
    <source>
        <dbReference type="Proteomes" id="UP000245639"/>
    </source>
</evidence>
<feature type="domain" description="FAD-binding PCMH-type" evidence="6">
    <location>
        <begin position="62"/>
        <end position="240"/>
    </location>
</feature>
<accession>A0A2U1FQT9</accession>
<dbReference type="SUPFAM" id="SSF56176">
    <property type="entry name" value="FAD-binding/transporter-associated domain-like"/>
    <property type="match status" value="1"/>
</dbReference>
<dbReference type="Gene3D" id="1.10.45.10">
    <property type="entry name" value="Vanillyl-alcohol Oxidase, Chain A, domain 4"/>
    <property type="match status" value="1"/>
</dbReference>
<dbReference type="PANTHER" id="PTHR42934">
    <property type="entry name" value="GLYCOLATE OXIDASE SUBUNIT GLCD"/>
    <property type="match status" value="1"/>
</dbReference>
<dbReference type="Gene3D" id="3.30.70.2740">
    <property type="match status" value="1"/>
</dbReference>
<dbReference type="InterPro" id="IPR016169">
    <property type="entry name" value="FAD-bd_PCMH_sub2"/>
</dbReference>
<comment type="cofactor">
    <cofactor evidence="1">
        <name>FAD</name>
        <dbReference type="ChEBI" id="CHEBI:57692"/>
    </cofactor>
</comment>
<evidence type="ECO:0000256" key="4">
    <source>
        <dbReference type="ARBA" id="ARBA00023002"/>
    </source>
</evidence>
<dbReference type="InterPro" id="IPR016166">
    <property type="entry name" value="FAD-bd_PCMH"/>
</dbReference>
<dbReference type="AlphaFoldDB" id="A0A2U1FQT9"/>
<gene>
    <name evidence="7" type="ORF">C8D89_101413</name>
</gene>
<dbReference type="InterPro" id="IPR036318">
    <property type="entry name" value="FAD-bd_PCMH-like_sf"/>
</dbReference>
<dbReference type="PROSITE" id="PS51387">
    <property type="entry name" value="FAD_PCMH"/>
    <property type="match status" value="1"/>
</dbReference>
<evidence type="ECO:0000256" key="3">
    <source>
        <dbReference type="ARBA" id="ARBA00022827"/>
    </source>
</evidence>
<dbReference type="Pfam" id="PF01565">
    <property type="entry name" value="FAD_binding_4"/>
    <property type="match status" value="1"/>
</dbReference>
<sequence length="508" mass="53490">MPERTMEAPHGGTGNDAPGAATPPVAVGPELARAFRDVLPADLVITDEVGRRSYECDGLTGFRQIPALVVLPRDADEVAACVRVCARHGVPFVARGAGTGLSGGAMPVADGVVISLQKLRRILEIDVENRRAVLEPGVYNLEISKAAAPYGLYYAPDPSSQQVCTIGGNVAENSGGAHCLKYGFTTNHVLEMEVVLADGSVVTLGGPTGEQAGPDLRGLFIGSEGTLGICTKVTVRLLQTPETVRTVLADFPSIEAAGDTVGDIVDAAIIPAAVEMMDSLSMEASEAATGAGLTVDAPAALIIELDGPADEVEAEFSHLTAICERHGATRMHVPAEAEERQKVWKGRKAAFAAVGRISPDYIVQDGVVPRTRLAEVLTRIAEMGRDAGLRVANVFHAGDGNLHPLVLYSEAAGEHDAAEKLSTDIAELCVELGGSLSGEHGIGTDKACSMPRMFSSDDLAVMHRVRHAFDPDDRCNPGKVFPTPRLCGERPGPYRPHPLEEAGVIERL</sequence>
<protein>
    <submittedName>
        <fullName evidence="7">Glycolate oxidase</fullName>
    </submittedName>
</protein>
<comment type="caution">
    <text evidence="7">The sequence shown here is derived from an EMBL/GenBank/DDBJ whole genome shotgun (WGS) entry which is preliminary data.</text>
</comment>
<proteinExistence type="predicted"/>
<dbReference type="Pfam" id="PF02913">
    <property type="entry name" value="FAD-oxidase_C"/>
    <property type="match status" value="1"/>
</dbReference>
<dbReference type="Proteomes" id="UP000245639">
    <property type="component" value="Unassembled WGS sequence"/>
</dbReference>
<dbReference type="Gene3D" id="3.30.465.10">
    <property type="match status" value="1"/>
</dbReference>
<dbReference type="SUPFAM" id="SSF55103">
    <property type="entry name" value="FAD-linked oxidases, C-terminal domain"/>
    <property type="match status" value="1"/>
</dbReference>